<comment type="caution">
    <text evidence="1">The sequence shown here is derived from an EMBL/GenBank/DDBJ whole genome shotgun (WGS) entry which is preliminary data.</text>
</comment>
<protein>
    <submittedName>
        <fullName evidence="1">Uncharacterized protein</fullName>
    </submittedName>
</protein>
<evidence type="ECO:0000313" key="1">
    <source>
        <dbReference type="EMBL" id="ESV60927.1"/>
    </source>
</evidence>
<evidence type="ECO:0000313" key="2">
    <source>
        <dbReference type="Proteomes" id="UP000018502"/>
    </source>
</evidence>
<dbReference type="Proteomes" id="UP000018502">
    <property type="component" value="Unassembled WGS sequence"/>
</dbReference>
<dbReference type="AlphaFoldDB" id="A0A829M7A6"/>
<sequence length="54" mass="5932">MGHRYLDELITIWPGRPTGLAHAHPMMWSGAIAGFNSNTNSNRPALRARVCDVA</sequence>
<name>A0A829M7A6_9MYCO</name>
<dbReference type="EMBL" id="AYTF01000003">
    <property type="protein sequence ID" value="ESV60927.1"/>
    <property type="molecule type" value="Genomic_DNA"/>
</dbReference>
<reference evidence="1 2" key="1">
    <citation type="journal article" date="2014" name="Emerg. Infect. Dis.">
        <title>High-level Relatedness among Mycobacterium abscessus subsp. massiliense Strains from Widely Separated Outbreaks.</title>
        <authorList>
            <person name="Tettelin H."/>
            <person name="Davidson R.M."/>
            <person name="Agrawal S."/>
            <person name="Aitken M.L."/>
            <person name="Shallom S."/>
            <person name="Hasan N.A."/>
            <person name="Strong M."/>
            <person name="Nogueira de Moura V.C."/>
            <person name="De Groote M.A."/>
            <person name="Duarte R.S."/>
            <person name="Hine E."/>
            <person name="Parankush S."/>
            <person name="Su Q."/>
            <person name="Daugherty S.C."/>
            <person name="Fraser C.M."/>
            <person name="Brown-Elliott B.A."/>
            <person name="Wallace R.J.Jr."/>
            <person name="Holland S.M."/>
            <person name="Sampaio E.P."/>
            <person name="Olivier K.N."/>
            <person name="Jackson M."/>
            <person name="Zelazny A.M."/>
        </authorList>
    </citation>
    <scope>NUCLEOTIDE SEQUENCE [LARGE SCALE GENOMIC DNA]</scope>
    <source>
        <strain evidence="1 2">MAB_091912_2446</strain>
    </source>
</reference>
<gene>
    <name evidence="1" type="ORF">L833_5055</name>
</gene>
<accession>A0A829M7A6</accession>
<organism evidence="1 2">
    <name type="scientific">Mycobacteroides abscessus MAB_091912_2446</name>
    <dbReference type="NCBI Taxonomy" id="1335414"/>
    <lineage>
        <taxon>Bacteria</taxon>
        <taxon>Bacillati</taxon>
        <taxon>Actinomycetota</taxon>
        <taxon>Actinomycetes</taxon>
        <taxon>Mycobacteriales</taxon>
        <taxon>Mycobacteriaceae</taxon>
        <taxon>Mycobacteroides</taxon>
        <taxon>Mycobacteroides abscessus</taxon>
    </lineage>
</organism>
<proteinExistence type="predicted"/>